<dbReference type="EMBL" id="LAZR01017372">
    <property type="protein sequence ID" value="KKM00696.1"/>
    <property type="molecule type" value="Genomic_DNA"/>
</dbReference>
<protein>
    <submittedName>
        <fullName evidence="1">Uncharacterized protein</fullName>
    </submittedName>
</protein>
<sequence length="45" mass="5278">MLQRKRSNEFDRNDPYNRFQNIIQLLRGDGALKTKEVGEIVGENN</sequence>
<dbReference type="AlphaFoldDB" id="A0A0F9J436"/>
<proteinExistence type="predicted"/>
<evidence type="ECO:0000313" key="1">
    <source>
        <dbReference type="EMBL" id="KKM00696.1"/>
    </source>
</evidence>
<organism evidence="1">
    <name type="scientific">marine sediment metagenome</name>
    <dbReference type="NCBI Taxonomy" id="412755"/>
    <lineage>
        <taxon>unclassified sequences</taxon>
        <taxon>metagenomes</taxon>
        <taxon>ecological metagenomes</taxon>
    </lineage>
</organism>
<accession>A0A0F9J436</accession>
<name>A0A0F9J436_9ZZZZ</name>
<gene>
    <name evidence="1" type="ORF">LCGC14_1801900</name>
</gene>
<reference evidence="1" key="1">
    <citation type="journal article" date="2015" name="Nature">
        <title>Complex archaea that bridge the gap between prokaryotes and eukaryotes.</title>
        <authorList>
            <person name="Spang A."/>
            <person name="Saw J.H."/>
            <person name="Jorgensen S.L."/>
            <person name="Zaremba-Niedzwiedzka K."/>
            <person name="Martijn J."/>
            <person name="Lind A.E."/>
            <person name="van Eijk R."/>
            <person name="Schleper C."/>
            <person name="Guy L."/>
            <person name="Ettema T.J."/>
        </authorList>
    </citation>
    <scope>NUCLEOTIDE SEQUENCE</scope>
</reference>
<comment type="caution">
    <text evidence="1">The sequence shown here is derived from an EMBL/GenBank/DDBJ whole genome shotgun (WGS) entry which is preliminary data.</text>
</comment>
<feature type="non-terminal residue" evidence="1">
    <location>
        <position position="45"/>
    </location>
</feature>